<proteinExistence type="predicted"/>
<dbReference type="Proteomes" id="UP001295684">
    <property type="component" value="Unassembled WGS sequence"/>
</dbReference>
<sequence>MNLNQIEAKFKELKDRERDFMLHSKSSSKIHKMKGVPKHSYFEEIYNDFYVAKEDEKRNGKTRINSLTTQKKECLVNAVNHVAQKDGAYRLKEITGAKFDPNGNHKDQNNNLTTKNLNILATENPEKIDEYSESAEYESEPSITYNHRELRDKQVIISQFSVEPDPNKHKPFSSPRSFSSENFNKGKDDLQEYQNKTELGEPMFRNWDMTIEPKNAKVRNEAATMIIKSHNKHKRGSLQRPRVKKIRYLMDPIHKIKNVMEGEVQIGCSPWTRNDLNSIPKIYSIPNRKYEKSFEKINNSAKIQSPIASPKRINRPMSDKNITTERPEKEVAHTTREKNVLQSCGSEAMLGNRSLSNSKVKFYKKSTTHRGSNTELNEMDYMTKSQTNLPSITFTKAGSRNNDLKGMTTEKFFKKDIKSYEQMKRKPFKSVSEHFKILETKAGVKFDHSSQSPPRNNSSLFLRNFHNCANEKLIQENVLLFKSQTRNKAESIRPENIINTIPKREQYAAKNYLMLEGHNPHWKILQSELLRRSHQDKMSHFTSFDEYSEIDRHLRMAVNEARKLDAQNMLVNTHGCIKPFQSQRKAGRFSHPLKTLNQPNKEEIPSIVHNKDLIQDQAKAQKNLDISLG</sequence>
<feature type="region of interest" description="Disordered" evidence="1">
    <location>
        <begin position="163"/>
        <end position="186"/>
    </location>
</feature>
<organism evidence="2 3">
    <name type="scientific">Euplotes crassus</name>
    <dbReference type="NCBI Taxonomy" id="5936"/>
    <lineage>
        <taxon>Eukaryota</taxon>
        <taxon>Sar</taxon>
        <taxon>Alveolata</taxon>
        <taxon>Ciliophora</taxon>
        <taxon>Intramacronucleata</taxon>
        <taxon>Spirotrichea</taxon>
        <taxon>Hypotrichia</taxon>
        <taxon>Euplotida</taxon>
        <taxon>Euplotidae</taxon>
        <taxon>Moneuplotes</taxon>
    </lineage>
</organism>
<keyword evidence="3" id="KW-1185">Reference proteome</keyword>
<dbReference type="EMBL" id="CAMPGE010029870">
    <property type="protein sequence ID" value="CAI2387354.1"/>
    <property type="molecule type" value="Genomic_DNA"/>
</dbReference>
<evidence type="ECO:0000256" key="1">
    <source>
        <dbReference type="SAM" id="MobiDB-lite"/>
    </source>
</evidence>
<protein>
    <submittedName>
        <fullName evidence="2">Uncharacterized protein</fullName>
    </submittedName>
</protein>
<gene>
    <name evidence="2" type="ORF">ECRASSUSDP1_LOCUS28984</name>
</gene>
<accession>A0AAD1Y9V4</accession>
<feature type="compositionally biased region" description="Polar residues" evidence="1">
    <location>
        <begin position="174"/>
        <end position="183"/>
    </location>
</feature>
<reference evidence="2" key="1">
    <citation type="submission" date="2023-07" db="EMBL/GenBank/DDBJ databases">
        <authorList>
            <consortium name="AG Swart"/>
            <person name="Singh M."/>
            <person name="Singh A."/>
            <person name="Seah K."/>
            <person name="Emmerich C."/>
        </authorList>
    </citation>
    <scope>NUCLEOTIDE SEQUENCE</scope>
    <source>
        <strain evidence="2">DP1</strain>
    </source>
</reference>
<dbReference type="AlphaFoldDB" id="A0AAD1Y9V4"/>
<comment type="caution">
    <text evidence="2">The sequence shown here is derived from an EMBL/GenBank/DDBJ whole genome shotgun (WGS) entry which is preliminary data.</text>
</comment>
<evidence type="ECO:0000313" key="3">
    <source>
        <dbReference type="Proteomes" id="UP001295684"/>
    </source>
</evidence>
<evidence type="ECO:0000313" key="2">
    <source>
        <dbReference type="EMBL" id="CAI2387354.1"/>
    </source>
</evidence>
<name>A0AAD1Y9V4_EUPCR</name>